<feature type="domain" description="GST C-terminal" evidence="3">
    <location>
        <begin position="97"/>
        <end position="244"/>
    </location>
</feature>
<gene>
    <name evidence="4" type="ORF">SCHPADRAFT_923602</name>
</gene>
<dbReference type="InterPro" id="IPR010987">
    <property type="entry name" value="Glutathione-S-Trfase_C-like"/>
</dbReference>
<reference evidence="4 5" key="1">
    <citation type="submission" date="2015-04" db="EMBL/GenBank/DDBJ databases">
        <title>Complete genome sequence of Schizopora paradoxa KUC8140, a cosmopolitan wood degrader in East Asia.</title>
        <authorList>
            <consortium name="DOE Joint Genome Institute"/>
            <person name="Min B."/>
            <person name="Park H."/>
            <person name="Jang Y."/>
            <person name="Kim J.-J."/>
            <person name="Kim K.H."/>
            <person name="Pangilinan J."/>
            <person name="Lipzen A."/>
            <person name="Riley R."/>
            <person name="Grigoriev I.V."/>
            <person name="Spatafora J.W."/>
            <person name="Choi I.-G."/>
        </authorList>
    </citation>
    <scope>NUCLEOTIDE SEQUENCE [LARGE SCALE GENOMIC DNA]</scope>
    <source>
        <strain evidence="4 5">KUC8140</strain>
    </source>
</reference>
<comment type="similarity">
    <text evidence="1">Belongs to the GST superfamily.</text>
</comment>
<dbReference type="AlphaFoldDB" id="A0A0H2S8A1"/>
<evidence type="ECO:0000259" key="2">
    <source>
        <dbReference type="PROSITE" id="PS50404"/>
    </source>
</evidence>
<organism evidence="4 5">
    <name type="scientific">Schizopora paradoxa</name>
    <dbReference type="NCBI Taxonomy" id="27342"/>
    <lineage>
        <taxon>Eukaryota</taxon>
        <taxon>Fungi</taxon>
        <taxon>Dikarya</taxon>
        <taxon>Basidiomycota</taxon>
        <taxon>Agaricomycotina</taxon>
        <taxon>Agaricomycetes</taxon>
        <taxon>Hymenochaetales</taxon>
        <taxon>Schizoporaceae</taxon>
        <taxon>Schizopora</taxon>
    </lineage>
</organism>
<dbReference type="InParanoid" id="A0A0H2S8A1"/>
<name>A0A0H2S8A1_9AGAM</name>
<dbReference type="InterPro" id="IPR036249">
    <property type="entry name" value="Thioredoxin-like_sf"/>
</dbReference>
<dbReference type="Pfam" id="PF02798">
    <property type="entry name" value="GST_N"/>
    <property type="match status" value="1"/>
</dbReference>
<dbReference type="Gene3D" id="3.40.30.10">
    <property type="entry name" value="Glutaredoxin"/>
    <property type="match status" value="1"/>
</dbReference>
<protein>
    <recommendedName>
        <fullName evidence="6">Glutathione S-transferase</fullName>
    </recommendedName>
</protein>
<dbReference type="InterPro" id="IPR036282">
    <property type="entry name" value="Glutathione-S-Trfase_C_sf"/>
</dbReference>
<evidence type="ECO:0000313" key="4">
    <source>
        <dbReference type="EMBL" id="KLO20447.1"/>
    </source>
</evidence>
<sequence length="250" mass="28074">MNASKTFTLFHAPGSGSTFSLALLQALNVPHEVVSLNFEARDEDSPEASRLKQTNPLCQFPTLVSPEGAVMTEMGGIALYLHDQFAANTPWSKRDLTAEQLALFYRLMFFIPGNIYPTIAAIDFPERFIVIPSSADLHVTMEAAVGWVMEKGLENREAMYKVLEGIIAAESTRRGGERKYCLGTEHPTIPDVYITLMAHYSPRPRFGWLKEHCPTIWTVADNTMKDPVIRSVFWESFTSKDSPNDDAWPQ</sequence>
<dbReference type="PANTHER" id="PTHR44051:SF8">
    <property type="entry name" value="GLUTATHIONE S-TRANSFERASE GSTA"/>
    <property type="match status" value="1"/>
</dbReference>
<evidence type="ECO:0000256" key="1">
    <source>
        <dbReference type="ARBA" id="ARBA00007409"/>
    </source>
</evidence>
<dbReference type="STRING" id="27342.A0A0H2S8A1"/>
<proteinExistence type="inferred from homology"/>
<feature type="domain" description="GST N-terminal" evidence="2">
    <location>
        <begin position="5"/>
        <end position="89"/>
    </location>
</feature>
<dbReference type="PROSITE" id="PS50405">
    <property type="entry name" value="GST_CTER"/>
    <property type="match status" value="1"/>
</dbReference>
<dbReference type="Proteomes" id="UP000053477">
    <property type="component" value="Unassembled WGS sequence"/>
</dbReference>
<dbReference type="SUPFAM" id="SSF52833">
    <property type="entry name" value="Thioredoxin-like"/>
    <property type="match status" value="1"/>
</dbReference>
<dbReference type="CDD" id="cd03057">
    <property type="entry name" value="GST_N_Beta"/>
    <property type="match status" value="1"/>
</dbReference>
<dbReference type="PROSITE" id="PS50404">
    <property type="entry name" value="GST_NTER"/>
    <property type="match status" value="1"/>
</dbReference>
<dbReference type="SUPFAM" id="SSF47616">
    <property type="entry name" value="GST C-terminal domain-like"/>
    <property type="match status" value="1"/>
</dbReference>
<evidence type="ECO:0008006" key="6">
    <source>
        <dbReference type="Google" id="ProtNLM"/>
    </source>
</evidence>
<dbReference type="EMBL" id="KQ085882">
    <property type="protein sequence ID" value="KLO20447.1"/>
    <property type="molecule type" value="Genomic_DNA"/>
</dbReference>
<dbReference type="InterPro" id="IPR004045">
    <property type="entry name" value="Glutathione_S-Trfase_N"/>
</dbReference>
<accession>A0A0H2S8A1</accession>
<dbReference type="PANTHER" id="PTHR44051">
    <property type="entry name" value="GLUTATHIONE S-TRANSFERASE-RELATED"/>
    <property type="match status" value="1"/>
</dbReference>
<dbReference type="OrthoDB" id="202840at2759"/>
<evidence type="ECO:0000313" key="5">
    <source>
        <dbReference type="Proteomes" id="UP000053477"/>
    </source>
</evidence>
<keyword evidence="5" id="KW-1185">Reference proteome</keyword>
<dbReference type="Gene3D" id="1.20.1050.10">
    <property type="match status" value="1"/>
</dbReference>
<evidence type="ECO:0000259" key="3">
    <source>
        <dbReference type="PROSITE" id="PS50405"/>
    </source>
</evidence>